<dbReference type="InterPro" id="IPR001647">
    <property type="entry name" value="HTH_TetR"/>
</dbReference>
<keyword evidence="7" id="KW-1185">Reference proteome</keyword>
<dbReference type="PANTHER" id="PTHR30055:SF238">
    <property type="entry name" value="MYCOFACTOCIN BIOSYNTHESIS TRANSCRIPTIONAL REGULATOR MFTR-RELATED"/>
    <property type="match status" value="1"/>
</dbReference>
<proteinExistence type="predicted"/>
<keyword evidence="1" id="KW-0805">Transcription regulation</keyword>
<dbReference type="PROSITE" id="PS01081">
    <property type="entry name" value="HTH_TETR_1"/>
    <property type="match status" value="1"/>
</dbReference>
<dbReference type="SUPFAM" id="SSF46689">
    <property type="entry name" value="Homeodomain-like"/>
    <property type="match status" value="1"/>
</dbReference>
<dbReference type="InterPro" id="IPR009057">
    <property type="entry name" value="Homeodomain-like_sf"/>
</dbReference>
<feature type="DNA-binding region" description="H-T-H motif" evidence="4">
    <location>
        <begin position="32"/>
        <end position="51"/>
    </location>
</feature>
<dbReference type="Gene3D" id="1.10.357.10">
    <property type="entry name" value="Tetracycline Repressor, domain 2"/>
    <property type="match status" value="1"/>
</dbReference>
<evidence type="ECO:0000256" key="1">
    <source>
        <dbReference type="ARBA" id="ARBA00023015"/>
    </source>
</evidence>
<dbReference type="PROSITE" id="PS50977">
    <property type="entry name" value="HTH_TETR_2"/>
    <property type="match status" value="1"/>
</dbReference>
<evidence type="ECO:0000313" key="7">
    <source>
        <dbReference type="Proteomes" id="UP001356095"/>
    </source>
</evidence>
<evidence type="ECO:0000259" key="5">
    <source>
        <dbReference type="PROSITE" id="PS50977"/>
    </source>
</evidence>
<protein>
    <submittedName>
        <fullName evidence="6">TetR/AcrR family transcriptional regulator</fullName>
    </submittedName>
</protein>
<comment type="caution">
    <text evidence="6">The sequence shown here is derived from an EMBL/GenBank/DDBJ whole genome shotgun (WGS) entry which is preliminary data.</text>
</comment>
<organism evidence="6 7">
    <name type="scientific">Nocardiopsis codii</name>
    <dbReference type="NCBI Taxonomy" id="3065942"/>
    <lineage>
        <taxon>Bacteria</taxon>
        <taxon>Bacillati</taxon>
        <taxon>Actinomycetota</taxon>
        <taxon>Actinomycetes</taxon>
        <taxon>Streptosporangiales</taxon>
        <taxon>Nocardiopsidaceae</taxon>
        <taxon>Nocardiopsis</taxon>
    </lineage>
</organism>
<keyword evidence="2 4" id="KW-0238">DNA-binding</keyword>
<keyword evidence="3" id="KW-0804">Transcription</keyword>
<dbReference type="PANTHER" id="PTHR30055">
    <property type="entry name" value="HTH-TYPE TRANSCRIPTIONAL REGULATOR RUTR"/>
    <property type="match status" value="1"/>
</dbReference>
<dbReference type="EMBL" id="JAUZMY010000021">
    <property type="protein sequence ID" value="MEE2039598.1"/>
    <property type="molecule type" value="Genomic_DNA"/>
</dbReference>
<evidence type="ECO:0000256" key="2">
    <source>
        <dbReference type="ARBA" id="ARBA00023125"/>
    </source>
</evidence>
<dbReference type="Pfam" id="PF17754">
    <property type="entry name" value="TetR_C_14"/>
    <property type="match status" value="1"/>
</dbReference>
<dbReference type="Gene3D" id="1.10.10.60">
    <property type="entry name" value="Homeodomain-like"/>
    <property type="match status" value="1"/>
</dbReference>
<dbReference type="RefSeq" id="WP_330093369.1">
    <property type="nucleotide sequence ID" value="NZ_JAUZMY010000021.1"/>
</dbReference>
<name>A0ABU7KBI7_9ACTN</name>
<gene>
    <name evidence="6" type="ORF">Q8791_20460</name>
</gene>
<dbReference type="InterPro" id="IPR041347">
    <property type="entry name" value="MftR_C"/>
</dbReference>
<evidence type="ECO:0000313" key="6">
    <source>
        <dbReference type="EMBL" id="MEE2039598.1"/>
    </source>
</evidence>
<dbReference type="Proteomes" id="UP001356095">
    <property type="component" value="Unassembled WGS sequence"/>
</dbReference>
<evidence type="ECO:0000256" key="3">
    <source>
        <dbReference type="ARBA" id="ARBA00023163"/>
    </source>
</evidence>
<dbReference type="InterPro" id="IPR050109">
    <property type="entry name" value="HTH-type_TetR-like_transc_reg"/>
</dbReference>
<reference evidence="6 7" key="1">
    <citation type="submission" date="2023-08" db="EMBL/GenBank/DDBJ databases">
        <authorList>
            <person name="Girao M."/>
            <person name="Carvalho M.F."/>
        </authorList>
    </citation>
    <scope>NUCLEOTIDE SEQUENCE [LARGE SCALE GENOMIC DNA]</scope>
    <source>
        <strain evidence="6 7">CT-R113</strain>
    </source>
</reference>
<accession>A0ABU7KBI7</accession>
<feature type="domain" description="HTH tetR-type" evidence="5">
    <location>
        <begin position="9"/>
        <end position="69"/>
    </location>
</feature>
<sequence>MGLRERKKRATRRALQEAGIRLTLERGLENVTVEEIAVEADVSTRTFFNYFATKEEALLGDVPATPDEQVRQAFVDGGPTGDFVEDLITVLITFLVSTEDLATQRADMLLRKQLTEREPQLVRGLLARFHNVELELAGAIAERTGADPEDDRPQLLAAASMAVMRHTMKRLHYSETEEPADVRAKIREAFRRLGETFAPPSNTD</sequence>
<dbReference type="InterPro" id="IPR023772">
    <property type="entry name" value="DNA-bd_HTH_TetR-type_CS"/>
</dbReference>
<evidence type="ECO:0000256" key="4">
    <source>
        <dbReference type="PROSITE-ProRule" id="PRU00335"/>
    </source>
</evidence>
<dbReference type="Pfam" id="PF00440">
    <property type="entry name" value="TetR_N"/>
    <property type="match status" value="1"/>
</dbReference>